<dbReference type="RefSeq" id="WP_038591412.1">
    <property type="nucleotide sequence ID" value="NZ_CP009211.1"/>
</dbReference>
<keyword evidence="2" id="KW-0472">Membrane</keyword>
<dbReference type="PANTHER" id="PTHR46928:SF1">
    <property type="entry name" value="MESENCHYME-SPECIFIC CELL SURFACE GLYCOPROTEIN"/>
    <property type="match status" value="1"/>
</dbReference>
<feature type="compositionally biased region" description="Basic and acidic residues" evidence="1">
    <location>
        <begin position="446"/>
        <end position="458"/>
    </location>
</feature>
<dbReference type="EMBL" id="LT906467">
    <property type="protein sequence ID" value="SNV76425.1"/>
    <property type="molecule type" value="Genomic_DNA"/>
</dbReference>
<name>A0A239ZZE4_9CORY</name>
<evidence type="ECO:0000256" key="2">
    <source>
        <dbReference type="SAM" id="Phobius"/>
    </source>
</evidence>
<gene>
    <name evidence="5" type="ORF">SAMEA4535761_01669</name>
</gene>
<dbReference type="PANTHER" id="PTHR46928">
    <property type="entry name" value="MESENCHYME-SPECIFIC CELL SURFACE GLYCOPROTEIN"/>
    <property type="match status" value="1"/>
</dbReference>
<evidence type="ECO:0000256" key="3">
    <source>
        <dbReference type="SAM" id="SignalP"/>
    </source>
</evidence>
<dbReference type="InterPro" id="IPR052956">
    <property type="entry name" value="Mesenchyme-surface_protein"/>
</dbReference>
<proteinExistence type="predicted"/>
<reference evidence="5 6" key="1">
    <citation type="submission" date="2017-06" db="EMBL/GenBank/DDBJ databases">
        <authorList>
            <consortium name="Pathogen Informatics"/>
        </authorList>
    </citation>
    <scope>NUCLEOTIDE SEQUENCE [LARGE SCALE GENOMIC DNA]</scope>
    <source>
        <strain evidence="5 6">NCTC13015</strain>
    </source>
</reference>
<feature type="chain" id="PRO_5011266575" evidence="3">
    <location>
        <begin position="33"/>
        <end position="633"/>
    </location>
</feature>
<dbReference type="Pfam" id="PF22494">
    <property type="entry name" value="choice_anch_I"/>
    <property type="match status" value="1"/>
</dbReference>
<dbReference type="SUPFAM" id="SSF51004">
    <property type="entry name" value="C-terminal (heme d1) domain of cytochrome cd1-nitrite reductase"/>
    <property type="match status" value="1"/>
</dbReference>
<evidence type="ECO:0000259" key="4">
    <source>
        <dbReference type="Pfam" id="PF22494"/>
    </source>
</evidence>
<feature type="signal peptide" evidence="3">
    <location>
        <begin position="1"/>
        <end position="32"/>
    </location>
</feature>
<evidence type="ECO:0000313" key="5">
    <source>
        <dbReference type="EMBL" id="SNV76425.1"/>
    </source>
</evidence>
<feature type="domain" description="Choice-of-anchor I" evidence="4">
    <location>
        <begin position="63"/>
        <end position="561"/>
    </location>
</feature>
<dbReference type="AlphaFoldDB" id="A0A239ZZE4"/>
<feature type="region of interest" description="Disordered" evidence="1">
    <location>
        <begin position="438"/>
        <end position="461"/>
    </location>
</feature>
<keyword evidence="2" id="KW-0812">Transmembrane</keyword>
<dbReference type="InterPro" id="IPR011048">
    <property type="entry name" value="Haem_d1_sf"/>
</dbReference>
<dbReference type="Gene3D" id="2.130.10.10">
    <property type="entry name" value="YVTN repeat-like/Quinoprotein amine dehydrogenase"/>
    <property type="match status" value="1"/>
</dbReference>
<evidence type="ECO:0000313" key="6">
    <source>
        <dbReference type="Proteomes" id="UP000215374"/>
    </source>
</evidence>
<dbReference type="InterPro" id="IPR055188">
    <property type="entry name" value="Choice_anch_I"/>
</dbReference>
<feature type="transmembrane region" description="Helical" evidence="2">
    <location>
        <begin position="590"/>
        <end position="614"/>
    </location>
</feature>
<accession>A0A239ZZE4</accession>
<keyword evidence="2" id="KW-1133">Transmembrane helix</keyword>
<dbReference type="NCBIfam" id="NF038117">
    <property type="entry name" value="choice_anch_I"/>
    <property type="match status" value="1"/>
</dbReference>
<organism evidence="5 6">
    <name type="scientific">Corynebacterium imitans</name>
    <dbReference type="NCBI Taxonomy" id="156978"/>
    <lineage>
        <taxon>Bacteria</taxon>
        <taxon>Bacillati</taxon>
        <taxon>Actinomycetota</taxon>
        <taxon>Actinomycetes</taxon>
        <taxon>Mycobacteriales</taxon>
        <taxon>Corynebacteriaceae</taxon>
        <taxon>Corynebacterium</taxon>
    </lineage>
</organism>
<evidence type="ECO:0000256" key="1">
    <source>
        <dbReference type="SAM" id="MobiDB-lite"/>
    </source>
</evidence>
<sequence>MSTFPRSSRRTLTLPAVAALAVGLVAVAPADAAGVAQPVYDQAADSSVAVKTLGSYGTGVFDESAAEIVAYHAASKRLLTVNANSGKIDVLDVSNPAEPTKVGDVDGGKDTTINSVAVRADGLAVATVEPNADKTAPGEVIFFDAGAETLGEVLGRVGVGSLPDMVTITPEGDYALVANEGEPAEDYSVAPEGTVSVINLPKDLAAPAADAVRTADFRAFEGTLADKGVHIFGQVGASTSEAQNLEPEYIAVNGGKAYVTLQENNAIAVVDTASAKVEDVWPLGYIDRREVPFDASDKDGKINITNWPVKSILQPDSIAAYNVDGNTYLVLANEGDARDWDGYSEEARLKKFGSKGIAPICEGYGGLSAEQLAELQSDEQLGRLNMTTAFGLNEEKGCYDDLYNYGGRSFSIYTADGQRVFDSGADFEQITARVLPDNFNSNHTETSFETRSDDKGPEPEGVAVGELNGRTYAFVGFERVGGVIVYDITDPQNAKYQAYINNRDFSINMEELESDEAIADGLSKVGDLGAEGLAFIPAADSPNGEALLAVGNEVSGTTTLFSVTSLLEKPADPGQDQGADKDDSSTAGTVVAAIAGVLGVIAAVVAAGVSMGWLQNPLDQVLSQLPPLPGLPR</sequence>
<keyword evidence="3" id="KW-0732">Signal</keyword>
<dbReference type="Proteomes" id="UP000215374">
    <property type="component" value="Chromosome 1"/>
</dbReference>
<protein>
    <submittedName>
        <fullName evidence="5">Alkaline phosphatase</fullName>
    </submittedName>
</protein>
<dbReference type="InterPro" id="IPR015943">
    <property type="entry name" value="WD40/YVTN_repeat-like_dom_sf"/>
</dbReference>